<dbReference type="GO" id="GO:0098855">
    <property type="term" value="C:HCN channel complex"/>
    <property type="evidence" value="ECO:0007669"/>
    <property type="project" value="TreeGrafter"/>
</dbReference>
<evidence type="ECO:0000313" key="10">
    <source>
        <dbReference type="EMBL" id="ACO64681.1"/>
    </source>
</evidence>
<dbReference type="GO" id="GO:0005249">
    <property type="term" value="F:voltage-gated potassium channel activity"/>
    <property type="evidence" value="ECO:0007669"/>
    <property type="project" value="TreeGrafter"/>
</dbReference>
<proteinExistence type="predicted"/>
<dbReference type="SUPFAM" id="SSF51206">
    <property type="entry name" value="cAMP-binding domain-like"/>
    <property type="match status" value="1"/>
</dbReference>
<evidence type="ECO:0000313" key="11">
    <source>
        <dbReference type="Proteomes" id="UP000002009"/>
    </source>
</evidence>
<evidence type="ECO:0000256" key="4">
    <source>
        <dbReference type="ARBA" id="ARBA00022989"/>
    </source>
</evidence>
<feature type="region of interest" description="Disordered" evidence="7">
    <location>
        <begin position="1"/>
        <end position="111"/>
    </location>
</feature>
<comment type="subcellular location">
    <subcellularLocation>
        <location evidence="1">Membrane</location>
        <topology evidence="1">Multi-pass membrane protein</topology>
    </subcellularLocation>
</comment>
<evidence type="ECO:0000256" key="2">
    <source>
        <dbReference type="ARBA" id="ARBA00022448"/>
    </source>
</evidence>
<feature type="transmembrane region" description="Helical" evidence="8">
    <location>
        <begin position="360"/>
        <end position="377"/>
    </location>
</feature>
<dbReference type="GO" id="GO:0003254">
    <property type="term" value="P:regulation of membrane depolarization"/>
    <property type="evidence" value="ECO:0007669"/>
    <property type="project" value="TreeGrafter"/>
</dbReference>
<dbReference type="Gene3D" id="1.10.287.70">
    <property type="match status" value="1"/>
</dbReference>
<name>C1E9H8_MICCC</name>
<dbReference type="InParanoid" id="C1E9H8"/>
<keyword evidence="6 8" id="KW-0472">Membrane</keyword>
<evidence type="ECO:0000256" key="6">
    <source>
        <dbReference type="ARBA" id="ARBA00023136"/>
    </source>
</evidence>
<evidence type="ECO:0000256" key="3">
    <source>
        <dbReference type="ARBA" id="ARBA00022692"/>
    </source>
</evidence>
<evidence type="ECO:0000256" key="1">
    <source>
        <dbReference type="ARBA" id="ARBA00004141"/>
    </source>
</evidence>
<dbReference type="OrthoDB" id="421226at2759"/>
<feature type="compositionally biased region" description="Basic and acidic residues" evidence="7">
    <location>
        <begin position="39"/>
        <end position="57"/>
    </location>
</feature>
<dbReference type="PROSITE" id="PS50042">
    <property type="entry name" value="CNMP_BINDING_3"/>
    <property type="match status" value="1"/>
</dbReference>
<dbReference type="eggNOG" id="KOG0501">
    <property type="taxonomic scope" value="Eukaryota"/>
</dbReference>
<feature type="domain" description="Cyclic nucleotide-binding" evidence="9">
    <location>
        <begin position="532"/>
        <end position="575"/>
    </location>
</feature>
<keyword evidence="3 8" id="KW-0812">Transmembrane</keyword>
<organism evidence="10 11">
    <name type="scientific">Micromonas commoda (strain RCC299 / NOUM17 / CCMP2709)</name>
    <name type="common">Picoplanktonic green alga</name>
    <dbReference type="NCBI Taxonomy" id="296587"/>
    <lineage>
        <taxon>Eukaryota</taxon>
        <taxon>Viridiplantae</taxon>
        <taxon>Chlorophyta</taxon>
        <taxon>Mamiellophyceae</taxon>
        <taxon>Mamiellales</taxon>
        <taxon>Mamiellaceae</taxon>
        <taxon>Micromonas</taxon>
    </lineage>
</organism>
<keyword evidence="5" id="KW-0406">Ion transport</keyword>
<dbReference type="KEGG" id="mis:MICPUN_59727"/>
<dbReference type="GO" id="GO:0035725">
    <property type="term" value="P:sodium ion transmembrane transport"/>
    <property type="evidence" value="ECO:0007669"/>
    <property type="project" value="TreeGrafter"/>
</dbReference>
<keyword evidence="11" id="KW-1185">Reference proteome</keyword>
<dbReference type="SUPFAM" id="SSF81324">
    <property type="entry name" value="Voltage-gated potassium channels"/>
    <property type="match status" value="1"/>
</dbReference>
<dbReference type="PANTHER" id="PTHR45689">
    <property type="entry name" value="I[[H]] CHANNEL, ISOFORM E"/>
    <property type="match status" value="1"/>
</dbReference>
<dbReference type="InterPro" id="IPR005821">
    <property type="entry name" value="Ion_trans_dom"/>
</dbReference>
<evidence type="ECO:0000256" key="5">
    <source>
        <dbReference type="ARBA" id="ARBA00023065"/>
    </source>
</evidence>
<feature type="compositionally biased region" description="Basic and acidic residues" evidence="7">
    <location>
        <begin position="66"/>
        <end position="78"/>
    </location>
</feature>
<dbReference type="AlphaFoldDB" id="C1E9H8"/>
<evidence type="ECO:0000256" key="7">
    <source>
        <dbReference type="SAM" id="MobiDB-lite"/>
    </source>
</evidence>
<dbReference type="RefSeq" id="XP_002503423.1">
    <property type="nucleotide sequence ID" value="XM_002503377.1"/>
</dbReference>
<dbReference type="InterPro" id="IPR051413">
    <property type="entry name" value="K/Na_HCN_channel"/>
</dbReference>
<keyword evidence="2" id="KW-0813">Transport</keyword>
<dbReference type="Proteomes" id="UP000002009">
    <property type="component" value="Chromosome 7"/>
</dbReference>
<sequence>MASAMDWLGVGSACSPAQDADDDDDDPRRPRRNSPQETPHSEVRRGPLRGLDDHDGWSDEDEDSDGPNRNRSGRDGRSEYASSQEYSDYARGLSYSESEGEGARSNGQAGASKWRAASQTLGAVATLKSSLKSPSAVRREQKKATFAVIEDEERHVLDDPAMKHRLTGNNAGSWSGAGAGDEAAAKGSPDGQVCGVNVVILPSAWYVLYWDMFMMMLLFAIIFLLPYEAAFVKSYTDLSTSEMSNTQFTFLVVNRVLDAFFIMDFFLQFVLGYVDEQSGKVVTSLTQIRNRYLRSYFVIDVVSLFPFDQLVQSSSTPLLRAIKFLRMLKLLRALKANRIISRLLSHVDVSHATMKISKDIVILLILIHFLVCAWAYQANSDLDDDPERWIYLNSVDISSADAMYITVMQLIFTSDIQVALLGDQQLKIFTSVVIYVLTALTIAELTDMVQNASAGDAAFQRMLDELNSLMRERNFPSDLRFRLRDFLRFKHAREKDMVSNPERLEMMRALSPQLQVQVTDQMSQAGMKASPLFQGCKPDLIMKITMAASSMLLGATEAVSREGEPADHLCVLEKGFLISAGRVVMTGSIFGQECLLSGAFDEVKNVHSTHTLTFASMTRIHIHQLDQIVRKADPAFWRIMRNRAVRFLVGRGLLMYCQLAQRRREGGMKGTNALAREMISLGVGKIVIYKMMLAYRYVNGEAEQIEYAVRKIQSWFRGVRVRKAFRSVVFRARMTNAYVPRELRNSTKGAHETGTKHEISRLITTFASQGPEGHEERIELIVHQSESTAQQIRALIMEQRRMARTVDTIAMLIRKMTLGL</sequence>
<dbReference type="GeneID" id="8245070"/>
<evidence type="ECO:0000256" key="8">
    <source>
        <dbReference type="SAM" id="Phobius"/>
    </source>
</evidence>
<feature type="transmembrane region" description="Helical" evidence="8">
    <location>
        <begin position="204"/>
        <end position="227"/>
    </location>
</feature>
<dbReference type="InterPro" id="IPR018490">
    <property type="entry name" value="cNMP-bd_dom_sf"/>
</dbReference>
<reference evidence="10 11" key="1">
    <citation type="journal article" date="2009" name="Science">
        <title>Green evolution and dynamic adaptations revealed by genomes of the marine picoeukaryotes Micromonas.</title>
        <authorList>
            <person name="Worden A.Z."/>
            <person name="Lee J.H."/>
            <person name="Mock T."/>
            <person name="Rouze P."/>
            <person name="Simmons M.P."/>
            <person name="Aerts A.L."/>
            <person name="Allen A.E."/>
            <person name="Cuvelier M.L."/>
            <person name="Derelle E."/>
            <person name="Everett M.V."/>
            <person name="Foulon E."/>
            <person name="Grimwood J."/>
            <person name="Gundlach H."/>
            <person name="Henrissat B."/>
            <person name="Napoli C."/>
            <person name="McDonald S.M."/>
            <person name="Parker M.S."/>
            <person name="Rombauts S."/>
            <person name="Salamov A."/>
            <person name="Von Dassow P."/>
            <person name="Badger J.H."/>
            <person name="Coutinho P.M."/>
            <person name="Demir E."/>
            <person name="Dubchak I."/>
            <person name="Gentemann C."/>
            <person name="Eikrem W."/>
            <person name="Gready J.E."/>
            <person name="John U."/>
            <person name="Lanier W."/>
            <person name="Lindquist E.A."/>
            <person name="Lucas S."/>
            <person name="Mayer K.F."/>
            <person name="Moreau H."/>
            <person name="Not F."/>
            <person name="Otillar R."/>
            <person name="Panaud O."/>
            <person name="Pangilinan J."/>
            <person name="Paulsen I."/>
            <person name="Piegu B."/>
            <person name="Poliakov A."/>
            <person name="Robbens S."/>
            <person name="Schmutz J."/>
            <person name="Toulza E."/>
            <person name="Wyss T."/>
            <person name="Zelensky A."/>
            <person name="Zhou K."/>
            <person name="Armbrust E.V."/>
            <person name="Bhattacharya D."/>
            <person name="Goodenough U.W."/>
            <person name="Van de Peer Y."/>
            <person name="Grigoriev I.V."/>
        </authorList>
    </citation>
    <scope>NUCLEOTIDE SEQUENCE [LARGE SCALE GENOMIC DNA]</scope>
    <source>
        <strain evidence="11">RCC299 / NOUM17</strain>
    </source>
</reference>
<dbReference type="InterPro" id="IPR014710">
    <property type="entry name" value="RmlC-like_jellyroll"/>
</dbReference>
<protein>
    <submittedName>
        <fullName evidence="10">Voltage-gated ion channel superfamily</fullName>
    </submittedName>
</protein>
<dbReference type="PANTHER" id="PTHR45689:SF5">
    <property type="entry name" value="I[[H]] CHANNEL, ISOFORM E"/>
    <property type="match status" value="1"/>
</dbReference>
<dbReference type="PROSITE" id="PS50096">
    <property type="entry name" value="IQ"/>
    <property type="match status" value="1"/>
</dbReference>
<gene>
    <name evidence="10" type="ORF">MICPUN_59727</name>
</gene>
<evidence type="ECO:0000259" key="9">
    <source>
        <dbReference type="PROSITE" id="PS50042"/>
    </source>
</evidence>
<dbReference type="Gene3D" id="2.60.120.10">
    <property type="entry name" value="Jelly Rolls"/>
    <property type="match status" value="1"/>
</dbReference>
<dbReference type="InterPro" id="IPR000595">
    <property type="entry name" value="cNMP-bd_dom"/>
</dbReference>
<keyword evidence="4 8" id="KW-1133">Transmembrane helix</keyword>
<dbReference type="EMBL" id="CP001328">
    <property type="protein sequence ID" value="ACO64681.1"/>
    <property type="molecule type" value="Genomic_DNA"/>
</dbReference>
<dbReference type="Gene3D" id="1.10.287.630">
    <property type="entry name" value="Helix hairpin bin"/>
    <property type="match status" value="1"/>
</dbReference>
<dbReference type="Pfam" id="PF00520">
    <property type="entry name" value="Ion_trans"/>
    <property type="match status" value="1"/>
</dbReference>
<accession>C1E9H8</accession>